<dbReference type="Gene3D" id="3.40.50.11820">
    <property type="match status" value="1"/>
</dbReference>
<keyword evidence="3" id="KW-1003">Cell membrane</keyword>
<dbReference type="EMBL" id="CP012508">
    <property type="protein sequence ID" value="ALB21297.1"/>
    <property type="molecule type" value="Genomic_DNA"/>
</dbReference>
<accession>A0A1L6TG25</accession>
<dbReference type="PANTHER" id="PTHR37316:SF3">
    <property type="entry name" value="TEICHOIC ACID GLYCEROL-PHOSPHATE TRANSFERASE"/>
    <property type="match status" value="1"/>
</dbReference>
<proteinExistence type="inferred from homology"/>
<dbReference type="RefSeq" id="WP_027242702.1">
    <property type="nucleotide sequence ID" value="NZ_CP012508.1"/>
</dbReference>
<dbReference type="EC" id="2.7.8.12" evidence="7"/>
<dbReference type="PANTHER" id="PTHR37316">
    <property type="entry name" value="TEICHOIC ACID GLYCEROL-PHOSPHATE PRIMASE"/>
    <property type="match status" value="1"/>
</dbReference>
<dbReference type="Proteomes" id="UP000029558">
    <property type="component" value="Chromosome"/>
</dbReference>
<dbReference type="SUPFAM" id="SSF53756">
    <property type="entry name" value="UDP-Glycosyltransferase/glycogen phosphorylase"/>
    <property type="match status" value="1"/>
</dbReference>
<dbReference type="OrthoDB" id="9802649at2"/>
<evidence type="ECO:0000256" key="5">
    <source>
        <dbReference type="ARBA" id="ARBA00022944"/>
    </source>
</evidence>
<dbReference type="GO" id="GO:0047355">
    <property type="term" value="F:CDP-glycerol glycerophosphotransferase activity"/>
    <property type="evidence" value="ECO:0007669"/>
    <property type="project" value="UniProtKB-EC"/>
</dbReference>
<dbReference type="GO" id="GO:0005886">
    <property type="term" value="C:plasma membrane"/>
    <property type="evidence" value="ECO:0007669"/>
    <property type="project" value="UniProtKB-SubCell"/>
</dbReference>
<gene>
    <name evidence="7" type="ORF">KU39_111</name>
</gene>
<dbReference type="AlphaFoldDB" id="A0A1L6TG25"/>
<evidence type="ECO:0000256" key="3">
    <source>
        <dbReference type="ARBA" id="ARBA00022475"/>
    </source>
</evidence>
<dbReference type="GO" id="GO:0019350">
    <property type="term" value="P:teichoic acid biosynthetic process"/>
    <property type="evidence" value="ECO:0007669"/>
    <property type="project" value="UniProtKB-KW"/>
</dbReference>
<dbReference type="Pfam" id="PF04464">
    <property type="entry name" value="Glyphos_transf"/>
    <property type="match status" value="1"/>
</dbReference>
<keyword evidence="4 7" id="KW-0808">Transferase</keyword>
<comment type="similarity">
    <text evidence="2">Belongs to the CDP-glycerol glycerophosphotransferase family.</text>
</comment>
<comment type="subcellular location">
    <subcellularLocation>
        <location evidence="1">Cell membrane</location>
        <topology evidence="1">Peripheral membrane protein</topology>
    </subcellularLocation>
</comment>
<dbReference type="InterPro" id="IPR007554">
    <property type="entry name" value="Glycerophosphate_synth"/>
</dbReference>
<evidence type="ECO:0000313" key="8">
    <source>
        <dbReference type="Proteomes" id="UP000029558"/>
    </source>
</evidence>
<evidence type="ECO:0000256" key="1">
    <source>
        <dbReference type="ARBA" id="ARBA00004202"/>
    </source>
</evidence>
<evidence type="ECO:0000256" key="2">
    <source>
        <dbReference type="ARBA" id="ARBA00010488"/>
    </source>
</evidence>
<evidence type="ECO:0000313" key="7">
    <source>
        <dbReference type="EMBL" id="ALB21297.1"/>
    </source>
</evidence>
<protein>
    <submittedName>
        <fullName evidence="7">CDP-glycerol glycerophosphotransferase</fullName>
        <ecNumber evidence="7">2.7.8.12</ecNumber>
    </submittedName>
</protein>
<dbReference type="InterPro" id="IPR043149">
    <property type="entry name" value="TagF_N"/>
</dbReference>
<name>A0A1L6TG25_PISSA</name>
<dbReference type="InterPro" id="IPR051612">
    <property type="entry name" value="Teichoic_Acid_Biosynth"/>
</dbReference>
<keyword evidence="6" id="KW-0472">Membrane</keyword>
<sequence length="390" mass="45836">MRYIVKLFIFPLMNILYLISLCVPKKDNLWVFGAWFGNSYADNSKYLFEYIYANKKEINCIWISKNKRVVEFLKGQGKRAYYYLSMQGIWLVMRSQAAFITCSKDDIFSAVLTSRHYVVQLWHGTPLKKIVYDDRMVYDRDSILHKVKTMMFPFLKIKFSLVISPSQYISRIFSGAFRMRQDKCPVLGYPRNDILSNKRAVINNSRKQVILYAPTFRERELTGSVITIPSVQELAEINDFLVSIDKELHIRLHPAISGKVADLSMYSHISLSTEADIQLDLQQAEILISDYSSLIYDYLLTDRPIIQFAPDLDEYLASSREMYHDYEKIAAGPIAHTWSEVLVFLSEYLCDPKRYAENRKYVRELFNAYNDDLSSERVYQFVYKMLYMKH</sequence>
<dbReference type="InterPro" id="IPR043148">
    <property type="entry name" value="TagF_C"/>
</dbReference>
<dbReference type="Gene3D" id="3.40.50.12580">
    <property type="match status" value="1"/>
</dbReference>
<evidence type="ECO:0000256" key="4">
    <source>
        <dbReference type="ARBA" id="ARBA00022679"/>
    </source>
</evidence>
<keyword evidence="5" id="KW-0777">Teichoic acid biosynthesis</keyword>
<reference evidence="7 8" key="1">
    <citation type="journal article" date="2014" name="Genome Announc.">
        <title>Comparative Genome Analysis of Two Isolates of the Fish Pathogen Piscirickettsia salmonis from Different Hosts Reveals Major Differences in Virulence-Associated Secretion Systems.</title>
        <authorList>
            <person name="Bohle H."/>
            <person name="Henriquez P."/>
            <person name="Grothusen H."/>
            <person name="Navas E."/>
            <person name="Sandoval A."/>
            <person name="Bustamante F."/>
            <person name="Bustos P."/>
            <person name="Mancilla M."/>
        </authorList>
    </citation>
    <scope>NUCLEOTIDE SEQUENCE [LARGE SCALE GENOMIC DNA]</scope>
    <source>
        <strain evidence="8">B1-32597</strain>
    </source>
</reference>
<organism evidence="7 8">
    <name type="scientific">Piscirickettsia salmonis</name>
    <dbReference type="NCBI Taxonomy" id="1238"/>
    <lineage>
        <taxon>Bacteria</taxon>
        <taxon>Pseudomonadati</taxon>
        <taxon>Pseudomonadota</taxon>
        <taxon>Gammaproteobacteria</taxon>
        <taxon>Thiotrichales</taxon>
        <taxon>Piscirickettsiaceae</taxon>
        <taxon>Piscirickettsia</taxon>
    </lineage>
</organism>
<evidence type="ECO:0000256" key="6">
    <source>
        <dbReference type="ARBA" id="ARBA00023136"/>
    </source>
</evidence>